<dbReference type="InterPro" id="IPR050523">
    <property type="entry name" value="AKR_Detox_Biosynth"/>
</dbReference>
<dbReference type="SUPFAM" id="SSF51430">
    <property type="entry name" value="NAD(P)-linked oxidoreductase"/>
    <property type="match status" value="1"/>
</dbReference>
<dbReference type="PROSITE" id="PS00062">
    <property type="entry name" value="ALDOKETO_REDUCTASE_2"/>
    <property type="match status" value="1"/>
</dbReference>
<evidence type="ECO:0000259" key="1">
    <source>
        <dbReference type="Pfam" id="PF00248"/>
    </source>
</evidence>
<dbReference type="Gene3D" id="3.20.20.100">
    <property type="entry name" value="NADP-dependent oxidoreductase domain"/>
    <property type="match status" value="1"/>
</dbReference>
<reference evidence="3" key="1">
    <citation type="journal article" date="2019" name="Int. J. Syst. Evol. Microbiol.">
        <title>The Global Catalogue of Microorganisms (GCM) 10K type strain sequencing project: providing services to taxonomists for standard genome sequencing and annotation.</title>
        <authorList>
            <consortium name="The Broad Institute Genomics Platform"/>
            <consortium name="The Broad Institute Genome Sequencing Center for Infectious Disease"/>
            <person name="Wu L."/>
            <person name="Ma J."/>
        </authorList>
    </citation>
    <scope>NUCLEOTIDE SEQUENCE [LARGE SCALE GENOMIC DNA]</scope>
    <source>
        <strain evidence="3">CECT 8288</strain>
    </source>
</reference>
<dbReference type="PANTHER" id="PTHR43364">
    <property type="entry name" value="NADH-SPECIFIC METHYLGLYOXAL REDUCTASE-RELATED"/>
    <property type="match status" value="1"/>
</dbReference>
<name>A0ABV7WRG2_9GAMM</name>
<protein>
    <submittedName>
        <fullName evidence="2">Aldo/keto reductase family oxidoreductase</fullName>
        <ecNumber evidence="2">1.-.-.-</ecNumber>
    </submittedName>
</protein>
<evidence type="ECO:0000313" key="2">
    <source>
        <dbReference type="EMBL" id="MFC3701075.1"/>
    </source>
</evidence>
<keyword evidence="2" id="KW-0560">Oxidoreductase</keyword>
<dbReference type="EMBL" id="JBHRYN010000007">
    <property type="protein sequence ID" value="MFC3701075.1"/>
    <property type="molecule type" value="Genomic_DNA"/>
</dbReference>
<comment type="caution">
    <text evidence="2">The sequence shown here is derived from an EMBL/GenBank/DDBJ whole genome shotgun (WGS) entry which is preliminary data.</text>
</comment>
<dbReference type="EC" id="1.-.-.-" evidence="2"/>
<accession>A0ABV7WRG2</accession>
<dbReference type="InterPro" id="IPR018170">
    <property type="entry name" value="Aldo/ket_reductase_CS"/>
</dbReference>
<keyword evidence="3" id="KW-1185">Reference proteome</keyword>
<dbReference type="Pfam" id="PF00248">
    <property type="entry name" value="Aldo_ket_red"/>
    <property type="match status" value="1"/>
</dbReference>
<dbReference type="InterPro" id="IPR036812">
    <property type="entry name" value="NAD(P)_OxRdtase_dom_sf"/>
</dbReference>
<evidence type="ECO:0000313" key="3">
    <source>
        <dbReference type="Proteomes" id="UP001595710"/>
    </source>
</evidence>
<organism evidence="2 3">
    <name type="scientific">Reinekea marina</name>
    <dbReference type="NCBI Taxonomy" id="1310421"/>
    <lineage>
        <taxon>Bacteria</taxon>
        <taxon>Pseudomonadati</taxon>
        <taxon>Pseudomonadota</taxon>
        <taxon>Gammaproteobacteria</taxon>
        <taxon>Oceanospirillales</taxon>
        <taxon>Saccharospirillaceae</taxon>
        <taxon>Reinekea</taxon>
    </lineage>
</organism>
<dbReference type="Proteomes" id="UP001595710">
    <property type="component" value="Unassembled WGS sequence"/>
</dbReference>
<dbReference type="RefSeq" id="WP_290280205.1">
    <property type="nucleotide sequence ID" value="NZ_JAUFQI010000001.1"/>
</dbReference>
<dbReference type="CDD" id="cd19092">
    <property type="entry name" value="AKR_BsYcsN_EcYdhF-like"/>
    <property type="match status" value="1"/>
</dbReference>
<dbReference type="InterPro" id="IPR023210">
    <property type="entry name" value="NADP_OxRdtase_dom"/>
</dbReference>
<dbReference type="PANTHER" id="PTHR43364:SF1">
    <property type="entry name" value="OXIDOREDUCTASE YDHF"/>
    <property type="match status" value="1"/>
</dbReference>
<proteinExistence type="predicted"/>
<dbReference type="GO" id="GO:0016491">
    <property type="term" value="F:oxidoreductase activity"/>
    <property type="evidence" value="ECO:0007669"/>
    <property type="project" value="UniProtKB-KW"/>
</dbReference>
<feature type="domain" description="NADP-dependent oxidoreductase" evidence="1">
    <location>
        <begin position="16"/>
        <end position="290"/>
    </location>
</feature>
<sequence>MNRVMLPNSDFSLSQLVYGVWRIADDSDTSAKHVRAKIELALEQGMTTFDHADIYGNYECERLFGQVLAEDKSLREQMEIITKCDICLDTDKFPARRVKYYDTSPNYIQSSVEQSLKLLHSDTIETLLIHRPDPFMDAEATGRTLDNLIESGKVRSVGVSNFKPEDWRWLQKNMHHKLVLNQIELSVMENSALKNGDLSALQNDNMATMAWSPLAGGRLFGDEAAAQRVMPVLARIAQEQNSRVDLVAIAWLLAHPANIIPVVGTNNLKRLNGVAGALEVELDRETWFEIMVAADGHEVP</sequence>
<gene>
    <name evidence="2" type="ORF">ACFOND_05410</name>
</gene>